<keyword evidence="2" id="KW-0812">Transmembrane</keyword>
<evidence type="ECO:0000313" key="4">
    <source>
        <dbReference type="Proteomes" id="UP000309340"/>
    </source>
</evidence>
<evidence type="ECO:0000256" key="1">
    <source>
        <dbReference type="SAM" id="MobiDB-lite"/>
    </source>
</evidence>
<protein>
    <submittedName>
        <fullName evidence="3">Uncharacterized protein</fullName>
    </submittedName>
</protein>
<keyword evidence="2" id="KW-1133">Transmembrane helix</keyword>
<dbReference type="AlphaFoldDB" id="A0A4U0Y2B9"/>
<keyword evidence="2" id="KW-0472">Membrane</keyword>
<gene>
    <name evidence="3" type="ORF">B0A55_00802</name>
</gene>
<feature type="transmembrane region" description="Helical" evidence="2">
    <location>
        <begin position="37"/>
        <end position="55"/>
    </location>
</feature>
<evidence type="ECO:0000256" key="2">
    <source>
        <dbReference type="SAM" id="Phobius"/>
    </source>
</evidence>
<organism evidence="3 4">
    <name type="scientific">Friedmanniomyces simplex</name>
    <dbReference type="NCBI Taxonomy" id="329884"/>
    <lineage>
        <taxon>Eukaryota</taxon>
        <taxon>Fungi</taxon>
        <taxon>Dikarya</taxon>
        <taxon>Ascomycota</taxon>
        <taxon>Pezizomycotina</taxon>
        <taxon>Dothideomycetes</taxon>
        <taxon>Dothideomycetidae</taxon>
        <taxon>Mycosphaerellales</taxon>
        <taxon>Teratosphaeriaceae</taxon>
        <taxon>Friedmanniomyces</taxon>
    </lineage>
</organism>
<dbReference type="EMBL" id="NAJQ01000012">
    <property type="protein sequence ID" value="TKA83271.1"/>
    <property type="molecule type" value="Genomic_DNA"/>
</dbReference>
<name>A0A4U0Y2B9_9PEZI</name>
<evidence type="ECO:0000313" key="3">
    <source>
        <dbReference type="EMBL" id="TKA83271.1"/>
    </source>
</evidence>
<accession>A0A4U0Y2B9</accession>
<reference evidence="3 4" key="1">
    <citation type="submission" date="2017-03" db="EMBL/GenBank/DDBJ databases">
        <title>Genomes of endolithic fungi from Antarctica.</title>
        <authorList>
            <person name="Coleine C."/>
            <person name="Masonjones S."/>
            <person name="Stajich J.E."/>
        </authorList>
    </citation>
    <scope>NUCLEOTIDE SEQUENCE [LARGE SCALE GENOMIC DNA]</scope>
    <source>
        <strain evidence="3 4">CCFEE 5184</strain>
    </source>
</reference>
<dbReference type="Proteomes" id="UP000309340">
    <property type="component" value="Unassembled WGS sequence"/>
</dbReference>
<proteinExistence type="predicted"/>
<dbReference type="OrthoDB" id="3914621at2759"/>
<feature type="region of interest" description="Disordered" evidence="1">
    <location>
        <begin position="84"/>
        <end position="111"/>
    </location>
</feature>
<keyword evidence="4" id="KW-1185">Reference proteome</keyword>
<comment type="caution">
    <text evidence="3">The sequence shown here is derived from an EMBL/GenBank/DDBJ whole genome shotgun (WGS) entry which is preliminary data.</text>
</comment>
<sequence>MEPQVNPVYDSAATAILRALGWFLPLLATVTALNSRYLFVAICPLVLVGALLFTLPSTGLFQRFMAAADPERADLNRKVKVKKPMRILPGSKAPGRQRRMQRRKEERQGRA</sequence>
<feature type="transmembrane region" description="Helical" evidence="2">
    <location>
        <begin position="12"/>
        <end position="31"/>
    </location>
</feature>